<comment type="caution">
    <text evidence="1">The sequence shown here is derived from an EMBL/GenBank/DDBJ whole genome shotgun (WGS) entry which is preliminary data.</text>
</comment>
<dbReference type="AlphaFoldDB" id="X1ETQ3"/>
<evidence type="ECO:0000313" key="1">
    <source>
        <dbReference type="EMBL" id="GAH35947.1"/>
    </source>
</evidence>
<organism evidence="1">
    <name type="scientific">marine sediment metagenome</name>
    <dbReference type="NCBI Taxonomy" id="412755"/>
    <lineage>
        <taxon>unclassified sequences</taxon>
        <taxon>metagenomes</taxon>
        <taxon>ecological metagenomes</taxon>
    </lineage>
</organism>
<dbReference type="EMBL" id="BARU01013359">
    <property type="protein sequence ID" value="GAH35947.1"/>
    <property type="molecule type" value="Genomic_DNA"/>
</dbReference>
<gene>
    <name evidence="1" type="ORF">S03H2_24178</name>
</gene>
<reference evidence="1" key="1">
    <citation type="journal article" date="2014" name="Front. Microbiol.">
        <title>High frequency of phylogenetically diverse reductive dehalogenase-homologous genes in deep subseafloor sedimentary metagenomes.</title>
        <authorList>
            <person name="Kawai M."/>
            <person name="Futagami T."/>
            <person name="Toyoda A."/>
            <person name="Takaki Y."/>
            <person name="Nishi S."/>
            <person name="Hori S."/>
            <person name="Arai W."/>
            <person name="Tsubouchi T."/>
            <person name="Morono Y."/>
            <person name="Uchiyama I."/>
            <person name="Ito T."/>
            <person name="Fujiyama A."/>
            <person name="Inagaki F."/>
            <person name="Takami H."/>
        </authorList>
    </citation>
    <scope>NUCLEOTIDE SEQUENCE</scope>
    <source>
        <strain evidence="1">Expedition CK06-06</strain>
    </source>
</reference>
<proteinExistence type="predicted"/>
<name>X1ETQ3_9ZZZZ</name>
<protein>
    <submittedName>
        <fullName evidence="1">Uncharacterized protein</fullName>
    </submittedName>
</protein>
<feature type="non-terminal residue" evidence="1">
    <location>
        <position position="1"/>
    </location>
</feature>
<sequence>GDTPLQELKNQSLVAGNFKYLNQSNSKFGTYRITIAAQNA</sequence>
<accession>X1ETQ3</accession>